<reference evidence="2" key="1">
    <citation type="journal article" date="2014" name="Proc. Natl. Acad. Sci. U.S.A.">
        <title>Extensive sampling of basidiomycete genomes demonstrates inadequacy of the white-rot/brown-rot paradigm for wood decay fungi.</title>
        <authorList>
            <person name="Riley R."/>
            <person name="Salamov A.A."/>
            <person name="Brown D.W."/>
            <person name="Nagy L.G."/>
            <person name="Floudas D."/>
            <person name="Held B.W."/>
            <person name="Levasseur A."/>
            <person name="Lombard V."/>
            <person name="Morin E."/>
            <person name="Otillar R."/>
            <person name="Lindquist E.A."/>
            <person name="Sun H."/>
            <person name="LaButti K.M."/>
            <person name="Schmutz J."/>
            <person name="Jabbour D."/>
            <person name="Luo H."/>
            <person name="Baker S.E."/>
            <person name="Pisabarro A.G."/>
            <person name="Walton J.D."/>
            <person name="Blanchette R.A."/>
            <person name="Henrissat B."/>
            <person name="Martin F."/>
            <person name="Cullen D."/>
            <person name="Hibbett D.S."/>
            <person name="Grigoriev I.V."/>
        </authorList>
    </citation>
    <scope>NUCLEOTIDE SEQUENCE [LARGE SCALE GENOMIC DNA]</scope>
    <source>
        <strain evidence="2">MUCL 33604</strain>
    </source>
</reference>
<keyword evidence="2" id="KW-1185">Reference proteome</keyword>
<proteinExistence type="predicted"/>
<gene>
    <name evidence="1" type="ORF">JAAARDRAFT_57450</name>
</gene>
<dbReference type="EMBL" id="KL197717">
    <property type="protein sequence ID" value="KDQ58528.1"/>
    <property type="molecule type" value="Genomic_DNA"/>
</dbReference>
<evidence type="ECO:0000313" key="1">
    <source>
        <dbReference type="EMBL" id="KDQ58528.1"/>
    </source>
</evidence>
<protein>
    <submittedName>
        <fullName evidence="1">Uncharacterized protein</fullName>
    </submittedName>
</protein>
<dbReference type="SUPFAM" id="SSF49482">
    <property type="entry name" value="Aromatic compound dioxygenase"/>
    <property type="match status" value="1"/>
</dbReference>
<dbReference type="InterPro" id="IPR015889">
    <property type="entry name" value="Intradiol_dOase_core"/>
</dbReference>
<dbReference type="HOGENOM" id="CLU_1917350_0_0_1"/>
<dbReference type="InParanoid" id="A0A067PUM9"/>
<organism evidence="1 2">
    <name type="scientific">Jaapia argillacea MUCL 33604</name>
    <dbReference type="NCBI Taxonomy" id="933084"/>
    <lineage>
        <taxon>Eukaryota</taxon>
        <taxon>Fungi</taxon>
        <taxon>Dikarya</taxon>
        <taxon>Basidiomycota</taxon>
        <taxon>Agaricomycotina</taxon>
        <taxon>Agaricomycetes</taxon>
        <taxon>Agaricomycetidae</taxon>
        <taxon>Jaapiales</taxon>
        <taxon>Jaapiaceae</taxon>
        <taxon>Jaapia</taxon>
    </lineage>
</organism>
<dbReference type="Gene3D" id="2.60.130.10">
    <property type="entry name" value="Aromatic compound dioxygenase"/>
    <property type="match status" value="1"/>
</dbReference>
<accession>A0A067PUM9</accession>
<evidence type="ECO:0000313" key="2">
    <source>
        <dbReference type="Proteomes" id="UP000027265"/>
    </source>
</evidence>
<dbReference type="GO" id="GO:0016702">
    <property type="term" value="F:oxidoreductase activity, acting on single donors with incorporation of molecular oxygen, incorporation of two atoms of oxygen"/>
    <property type="evidence" value="ECO:0007669"/>
    <property type="project" value="InterPro"/>
</dbReference>
<name>A0A067PUM9_9AGAM</name>
<sequence>MMTDDNGRLEILTVPPHDYGVSIIRRIAHYHLTLQPTSSRFYALTSQLYFCARNDPRVIDADMVNFSRRKNLLKAWCIPENNGGKPFLDLPPLAAEDAEMGKKVAWWNKKLAELGDFKVAVGGHTEFVLTSK</sequence>
<dbReference type="OrthoDB" id="121380at2759"/>
<dbReference type="AlphaFoldDB" id="A0A067PUM9"/>
<dbReference type="Proteomes" id="UP000027265">
    <property type="component" value="Unassembled WGS sequence"/>
</dbReference>
<dbReference type="GO" id="GO:0005506">
    <property type="term" value="F:iron ion binding"/>
    <property type="evidence" value="ECO:0007669"/>
    <property type="project" value="InterPro"/>
</dbReference>